<reference evidence="2 3" key="1">
    <citation type="submission" date="2020-02" db="EMBL/GenBank/DDBJ databases">
        <authorList>
            <person name="Ferguson B K."/>
        </authorList>
    </citation>
    <scope>NUCLEOTIDE SEQUENCE [LARGE SCALE GENOMIC DNA]</scope>
</reference>
<name>A0A6H5J9B0_9HYME</name>
<feature type="transmembrane region" description="Helical" evidence="1">
    <location>
        <begin position="85"/>
        <end position="106"/>
    </location>
</feature>
<accession>A0A6H5J9B0</accession>
<evidence type="ECO:0000256" key="1">
    <source>
        <dbReference type="SAM" id="Phobius"/>
    </source>
</evidence>
<dbReference type="Proteomes" id="UP000479190">
    <property type="component" value="Unassembled WGS sequence"/>
</dbReference>
<dbReference type="AlphaFoldDB" id="A0A6H5J9B0"/>
<protein>
    <submittedName>
        <fullName evidence="2">Uncharacterized protein</fullName>
    </submittedName>
</protein>
<sequence length="185" mass="20097">LGHASYRGLLPEIHRSDAMIIRIPVCSACTAPRKQIIVTRAEQRCPSATGSTCPAVVYISTAATTSTTTSTTSWRRISGLSSRTAAGVTSLITLAAVAAIAAAIVASKQNENENRVTVAAMQQHTGGRNKELHNTARECTRARHSPLKTVAQTRRHRKSLLLQFSFDRLYKISRISFHTISLVNT</sequence>
<evidence type="ECO:0000313" key="2">
    <source>
        <dbReference type="EMBL" id="CAB0044161.1"/>
    </source>
</evidence>
<evidence type="ECO:0000313" key="3">
    <source>
        <dbReference type="Proteomes" id="UP000479190"/>
    </source>
</evidence>
<keyword evidence="1" id="KW-0472">Membrane</keyword>
<keyword evidence="1" id="KW-1133">Transmembrane helix</keyword>
<feature type="non-terminal residue" evidence="2">
    <location>
        <position position="185"/>
    </location>
</feature>
<gene>
    <name evidence="2" type="ORF">TBRA_LOCUS15749</name>
</gene>
<dbReference type="EMBL" id="CADCXV010001405">
    <property type="protein sequence ID" value="CAB0044161.1"/>
    <property type="molecule type" value="Genomic_DNA"/>
</dbReference>
<feature type="non-terminal residue" evidence="2">
    <location>
        <position position="1"/>
    </location>
</feature>
<keyword evidence="1" id="KW-0812">Transmembrane</keyword>
<keyword evidence="3" id="KW-1185">Reference proteome</keyword>
<organism evidence="2 3">
    <name type="scientific">Trichogramma brassicae</name>
    <dbReference type="NCBI Taxonomy" id="86971"/>
    <lineage>
        <taxon>Eukaryota</taxon>
        <taxon>Metazoa</taxon>
        <taxon>Ecdysozoa</taxon>
        <taxon>Arthropoda</taxon>
        <taxon>Hexapoda</taxon>
        <taxon>Insecta</taxon>
        <taxon>Pterygota</taxon>
        <taxon>Neoptera</taxon>
        <taxon>Endopterygota</taxon>
        <taxon>Hymenoptera</taxon>
        <taxon>Apocrita</taxon>
        <taxon>Proctotrupomorpha</taxon>
        <taxon>Chalcidoidea</taxon>
        <taxon>Trichogrammatidae</taxon>
        <taxon>Trichogramma</taxon>
    </lineage>
</organism>
<proteinExistence type="predicted"/>